<dbReference type="RefSeq" id="WP_241063228.1">
    <property type="nucleotide sequence ID" value="NZ_JAKWJU010000002.1"/>
</dbReference>
<protein>
    <submittedName>
        <fullName evidence="1">Phosphatase</fullName>
    </submittedName>
</protein>
<dbReference type="Pfam" id="PF15698">
    <property type="entry name" value="Phosphatase"/>
    <property type="match status" value="1"/>
</dbReference>
<gene>
    <name evidence="1" type="ORF">MMA15_16215</name>
</gene>
<reference evidence="1" key="2">
    <citation type="journal article" date="2023" name="Int. J. Syst. Evol. Microbiol.">
        <title>Streptomyces marispadix sp. nov., isolated from marine beach sediment of the Northern Coast of Portugal.</title>
        <authorList>
            <person name="dos Santos J.D.N."/>
            <person name="Vitorino I.R."/>
            <person name="Kallscheuer N."/>
            <person name="Srivastava A."/>
            <person name="Krautwurst S."/>
            <person name="Marz M."/>
            <person name="Jogler C."/>
            <person name="Lobo Da Cunha A."/>
            <person name="Catita J."/>
            <person name="Goncalves H."/>
            <person name="Gonzalez I."/>
            <person name="Reyes F."/>
            <person name="Lage O.M."/>
        </authorList>
    </citation>
    <scope>NUCLEOTIDE SEQUENCE</scope>
    <source>
        <strain evidence="1">M600PL45_2</strain>
    </source>
</reference>
<accession>A0ABS9T049</accession>
<evidence type="ECO:0000313" key="2">
    <source>
        <dbReference type="Proteomes" id="UP001166784"/>
    </source>
</evidence>
<comment type="caution">
    <text evidence="1">The sequence shown here is derived from an EMBL/GenBank/DDBJ whole genome shotgun (WGS) entry which is preliminary data.</text>
</comment>
<dbReference type="Proteomes" id="UP001166784">
    <property type="component" value="Unassembled WGS sequence"/>
</dbReference>
<reference evidence="1" key="1">
    <citation type="submission" date="2022-03" db="EMBL/GenBank/DDBJ databases">
        <authorList>
            <person name="Santos J.D.N."/>
            <person name="Kallscheuer N."/>
            <person name="Jogler C."/>
            <person name="Lage O.M."/>
        </authorList>
    </citation>
    <scope>NUCLEOTIDE SEQUENCE</scope>
    <source>
        <strain evidence="1">M600PL45_2</strain>
    </source>
</reference>
<name>A0ABS9T049_9ACTN</name>
<keyword evidence="2" id="KW-1185">Reference proteome</keyword>
<dbReference type="EMBL" id="JAKWJU010000002">
    <property type="protein sequence ID" value="MCH6161872.1"/>
    <property type="molecule type" value="Genomic_DNA"/>
</dbReference>
<proteinExistence type="predicted"/>
<dbReference type="InterPro" id="IPR031423">
    <property type="entry name" value="Phosphatase_SCO2771"/>
</dbReference>
<sequence>MGSCTETRTGVRFGFHAPAVHTVSPPLLRAVRADVTVGRVPQPGPGGPCVIGRHERVCTAGQLGSEAIGPADADDPVPFVCEAEWRVSAGRRR</sequence>
<organism evidence="1 2">
    <name type="scientific">Streptomyces marispadix</name>
    <dbReference type="NCBI Taxonomy" id="2922868"/>
    <lineage>
        <taxon>Bacteria</taxon>
        <taxon>Bacillati</taxon>
        <taxon>Actinomycetota</taxon>
        <taxon>Actinomycetes</taxon>
        <taxon>Kitasatosporales</taxon>
        <taxon>Streptomycetaceae</taxon>
        <taxon>Streptomyces</taxon>
    </lineage>
</organism>
<evidence type="ECO:0000313" key="1">
    <source>
        <dbReference type="EMBL" id="MCH6161872.1"/>
    </source>
</evidence>